<dbReference type="SUPFAM" id="SSF46565">
    <property type="entry name" value="Chaperone J-domain"/>
    <property type="match status" value="1"/>
</dbReference>
<keyword evidence="4" id="KW-0479">Metal-binding</keyword>
<dbReference type="OMA" id="LEDMTWE"/>
<evidence type="ECO:0000259" key="7">
    <source>
        <dbReference type="PROSITE" id="PS50076"/>
    </source>
</evidence>
<keyword evidence="5" id="KW-0408">Iron</keyword>
<dbReference type="GO" id="GO:0005634">
    <property type="term" value="C:nucleus"/>
    <property type="evidence" value="ECO:0007669"/>
    <property type="project" value="UniProtKB-SubCell"/>
</dbReference>
<dbReference type="Pfam" id="PF05207">
    <property type="entry name" value="Zn_ribbon_CSL"/>
    <property type="match status" value="1"/>
</dbReference>
<evidence type="ECO:0000313" key="10">
    <source>
        <dbReference type="Proteomes" id="UP000825935"/>
    </source>
</evidence>
<dbReference type="InterPro" id="IPR007872">
    <property type="entry name" value="DPH_MB_dom"/>
</dbReference>
<dbReference type="SMART" id="SM00271">
    <property type="entry name" value="DnaJ"/>
    <property type="match status" value="1"/>
</dbReference>
<evidence type="ECO:0000313" key="9">
    <source>
        <dbReference type="EMBL" id="KAH7431271.1"/>
    </source>
</evidence>
<evidence type="ECO:0000256" key="3">
    <source>
        <dbReference type="ARBA" id="ARBA00006169"/>
    </source>
</evidence>
<dbReference type="EMBL" id="CM035413">
    <property type="protein sequence ID" value="KAH7431271.1"/>
    <property type="molecule type" value="Genomic_DNA"/>
</dbReference>
<keyword evidence="6" id="KW-0539">Nucleus</keyword>
<dbReference type="PROSITE" id="PS50076">
    <property type="entry name" value="DNAJ_2"/>
    <property type="match status" value="1"/>
</dbReference>
<dbReference type="Proteomes" id="UP000825935">
    <property type="component" value="Chromosome 8"/>
</dbReference>
<evidence type="ECO:0000256" key="2">
    <source>
        <dbReference type="ARBA" id="ARBA00004496"/>
    </source>
</evidence>
<evidence type="ECO:0000256" key="6">
    <source>
        <dbReference type="ARBA" id="ARBA00023242"/>
    </source>
</evidence>
<dbReference type="GO" id="GO:0046872">
    <property type="term" value="F:metal ion binding"/>
    <property type="evidence" value="ECO:0007669"/>
    <property type="project" value="UniProtKB-KW"/>
</dbReference>
<reference evidence="9" key="1">
    <citation type="submission" date="2021-08" db="EMBL/GenBank/DDBJ databases">
        <title>WGS assembly of Ceratopteris richardii.</title>
        <authorList>
            <person name="Marchant D.B."/>
            <person name="Chen G."/>
            <person name="Jenkins J."/>
            <person name="Shu S."/>
            <person name="Leebens-Mack J."/>
            <person name="Grimwood J."/>
            <person name="Schmutz J."/>
            <person name="Soltis P."/>
            <person name="Soltis D."/>
            <person name="Chen Z.-H."/>
        </authorList>
    </citation>
    <scope>NUCLEOTIDE SEQUENCE</scope>
    <source>
        <strain evidence="9">Whitten #5841</strain>
        <tissue evidence="9">Leaf</tissue>
    </source>
</reference>
<dbReference type="GO" id="GO:0017183">
    <property type="term" value="P:protein histidyl modification to diphthamide"/>
    <property type="evidence" value="ECO:0007669"/>
    <property type="project" value="InterPro"/>
</dbReference>
<sequence length="182" mass="20524">MTHYAVLGVGEDATQAEIRASYLSSLLSMHPDKHHQLNDFAASGFLRLQEAWEVLRDPRSRSSYDRELASSRLLVDGVVAEDVLLEEMEKRCSESETTYFHPCRCGDFFSVSSHEIGFHVGGCKEPFNFYNFTKQHDLEAGANMPPLPDNHVPAEDQYQHVHQSGSLILPCNSCSLQIRLLI</sequence>
<feature type="domain" description="J" evidence="7">
    <location>
        <begin position="2"/>
        <end position="68"/>
    </location>
</feature>
<dbReference type="PROSITE" id="PS51074">
    <property type="entry name" value="DPH_MB"/>
    <property type="match status" value="1"/>
</dbReference>
<feature type="domain" description="DPH-type MB" evidence="8">
    <location>
        <begin position="79"/>
        <end position="182"/>
    </location>
</feature>
<dbReference type="InterPro" id="IPR036869">
    <property type="entry name" value="J_dom_sf"/>
</dbReference>
<dbReference type="PRINTS" id="PR00625">
    <property type="entry name" value="JDOMAIN"/>
</dbReference>
<dbReference type="SUPFAM" id="SSF144217">
    <property type="entry name" value="CSL zinc finger"/>
    <property type="match status" value="1"/>
</dbReference>
<dbReference type="CDD" id="cd06257">
    <property type="entry name" value="DnaJ"/>
    <property type="match status" value="1"/>
</dbReference>
<comment type="similarity">
    <text evidence="3">Belongs to the DPH4 family.</text>
</comment>
<dbReference type="OrthoDB" id="66964at2759"/>
<dbReference type="GO" id="GO:0005829">
    <property type="term" value="C:cytosol"/>
    <property type="evidence" value="ECO:0007669"/>
    <property type="project" value="TreeGrafter"/>
</dbReference>
<dbReference type="InterPro" id="IPR044248">
    <property type="entry name" value="DPH3/4-like"/>
</dbReference>
<dbReference type="PANTHER" id="PTHR21454">
    <property type="entry name" value="DPH3 HOMOLOG-RELATED"/>
    <property type="match status" value="1"/>
</dbReference>
<evidence type="ECO:0000256" key="5">
    <source>
        <dbReference type="ARBA" id="ARBA00023004"/>
    </source>
</evidence>
<gene>
    <name evidence="9" type="ORF">KP509_08G040200</name>
</gene>
<accession>A0A8T2U501</accession>
<comment type="subcellular location">
    <subcellularLocation>
        <location evidence="2">Cytoplasm</location>
    </subcellularLocation>
    <subcellularLocation>
        <location evidence="1">Nucleus</location>
    </subcellularLocation>
</comment>
<dbReference type="InterPro" id="IPR036671">
    <property type="entry name" value="DPH_MB_sf"/>
</dbReference>
<keyword evidence="10" id="KW-1185">Reference proteome</keyword>
<organism evidence="9 10">
    <name type="scientific">Ceratopteris richardii</name>
    <name type="common">Triangle waterfern</name>
    <dbReference type="NCBI Taxonomy" id="49495"/>
    <lineage>
        <taxon>Eukaryota</taxon>
        <taxon>Viridiplantae</taxon>
        <taxon>Streptophyta</taxon>
        <taxon>Embryophyta</taxon>
        <taxon>Tracheophyta</taxon>
        <taxon>Polypodiopsida</taxon>
        <taxon>Polypodiidae</taxon>
        <taxon>Polypodiales</taxon>
        <taxon>Pteridineae</taxon>
        <taxon>Pteridaceae</taxon>
        <taxon>Parkerioideae</taxon>
        <taxon>Ceratopteris</taxon>
    </lineage>
</organism>
<evidence type="ECO:0000256" key="1">
    <source>
        <dbReference type="ARBA" id="ARBA00004123"/>
    </source>
</evidence>
<comment type="caution">
    <text evidence="9">The sequence shown here is derived from an EMBL/GenBank/DDBJ whole genome shotgun (WGS) entry which is preliminary data.</text>
</comment>
<dbReference type="Gene3D" id="1.10.287.110">
    <property type="entry name" value="DnaJ domain"/>
    <property type="match status" value="1"/>
</dbReference>
<proteinExistence type="inferred from homology"/>
<dbReference type="AlphaFoldDB" id="A0A8T2U501"/>
<dbReference type="PANTHER" id="PTHR21454:SF47">
    <property type="entry name" value="DNAJ HEAT SHOCK N-TERMINAL DOMAIN-CONTAINING PROTEIN"/>
    <property type="match status" value="1"/>
</dbReference>
<evidence type="ECO:0000259" key="8">
    <source>
        <dbReference type="PROSITE" id="PS51074"/>
    </source>
</evidence>
<dbReference type="Gene3D" id="3.10.660.10">
    <property type="entry name" value="DPH Zinc finger"/>
    <property type="match status" value="1"/>
</dbReference>
<evidence type="ECO:0000256" key="4">
    <source>
        <dbReference type="ARBA" id="ARBA00022723"/>
    </source>
</evidence>
<dbReference type="InterPro" id="IPR001623">
    <property type="entry name" value="DnaJ_domain"/>
</dbReference>
<evidence type="ECO:0008006" key="11">
    <source>
        <dbReference type="Google" id="ProtNLM"/>
    </source>
</evidence>
<dbReference type="Pfam" id="PF00226">
    <property type="entry name" value="DnaJ"/>
    <property type="match status" value="1"/>
</dbReference>
<name>A0A8T2U501_CERRI</name>
<protein>
    <recommendedName>
        <fullName evidence="11">J domain-containing protein</fullName>
    </recommendedName>
</protein>